<evidence type="ECO:0000256" key="3">
    <source>
        <dbReference type="ARBA" id="ARBA00022801"/>
    </source>
</evidence>
<keyword evidence="7" id="KW-1185">Reference proteome</keyword>
<evidence type="ECO:0000313" key="7">
    <source>
        <dbReference type="Proteomes" id="UP001151699"/>
    </source>
</evidence>
<dbReference type="SUPFAM" id="SSF56281">
    <property type="entry name" value="Metallo-hydrolase/oxidoreductase"/>
    <property type="match status" value="1"/>
</dbReference>
<sequence length="314" mass="35399">MSGATIPIVTRISHNIIRILGCNPGPMTLQGTNTYLIGTGVKRILLDTGDPDKPLFIENLKNVLQAENAAIETILLTHWHHDHIGGVKDVLNILDTNSKCKVWKYPRLDAPDVYDEIPKPVELHKLTDGQEFQVDGATVKVIYTPGHTTDHIVLQLTDDESLFSGDCILGDFQAICSALFSIFFLIKSGEGTAVFEDLYDYMQSLKVILDKKPTKIYPGHGNIVDDPLPKIQFYIDHRNQRESQILNVLKSNPEQSFTEMELVEIIYKETPKELWPAAAYNVNHHLTKLTKERQIVALIKDGVSVWQYRQASVL</sequence>
<evidence type="ECO:0000256" key="2">
    <source>
        <dbReference type="ARBA" id="ARBA00022723"/>
    </source>
</evidence>
<name>A0A9Q0MYQ9_9DIPT</name>
<keyword evidence="4" id="KW-0862">Zinc</keyword>
<organism evidence="6 7">
    <name type="scientific">Pseudolycoriella hygida</name>
    <dbReference type="NCBI Taxonomy" id="35572"/>
    <lineage>
        <taxon>Eukaryota</taxon>
        <taxon>Metazoa</taxon>
        <taxon>Ecdysozoa</taxon>
        <taxon>Arthropoda</taxon>
        <taxon>Hexapoda</taxon>
        <taxon>Insecta</taxon>
        <taxon>Pterygota</taxon>
        <taxon>Neoptera</taxon>
        <taxon>Endopterygota</taxon>
        <taxon>Diptera</taxon>
        <taxon>Nematocera</taxon>
        <taxon>Sciaroidea</taxon>
        <taxon>Sciaridae</taxon>
        <taxon>Pseudolycoriella</taxon>
    </lineage>
</organism>
<comment type="caution">
    <text evidence="6">The sequence shown here is derived from an EMBL/GenBank/DDBJ whole genome shotgun (WGS) entry which is preliminary data.</text>
</comment>
<dbReference type="AlphaFoldDB" id="A0A9Q0MYQ9"/>
<evidence type="ECO:0000256" key="1">
    <source>
        <dbReference type="ARBA" id="ARBA00006759"/>
    </source>
</evidence>
<dbReference type="OrthoDB" id="17458at2759"/>
<comment type="similarity">
    <text evidence="1">Belongs to the metallo-beta-lactamase superfamily. Glyoxalase II family.</text>
</comment>
<feature type="domain" description="Metallo-beta-lactamase" evidence="5">
    <location>
        <begin position="31"/>
        <end position="220"/>
    </location>
</feature>
<reference evidence="6" key="1">
    <citation type="submission" date="2022-07" db="EMBL/GenBank/DDBJ databases">
        <authorList>
            <person name="Trinca V."/>
            <person name="Uliana J.V.C."/>
            <person name="Torres T.T."/>
            <person name="Ward R.J."/>
            <person name="Monesi N."/>
        </authorList>
    </citation>
    <scope>NUCLEOTIDE SEQUENCE</scope>
    <source>
        <strain evidence="6">HSMRA1968</strain>
        <tissue evidence="6">Whole embryos</tissue>
    </source>
</reference>
<evidence type="ECO:0000313" key="6">
    <source>
        <dbReference type="EMBL" id="KAJ6639237.1"/>
    </source>
</evidence>
<dbReference type="GO" id="GO:0005759">
    <property type="term" value="C:mitochondrial matrix"/>
    <property type="evidence" value="ECO:0007669"/>
    <property type="project" value="TreeGrafter"/>
</dbReference>
<dbReference type="InterPro" id="IPR041516">
    <property type="entry name" value="LACTB2_WH"/>
</dbReference>
<dbReference type="Proteomes" id="UP001151699">
    <property type="component" value="Chromosome X"/>
</dbReference>
<dbReference type="InterPro" id="IPR050662">
    <property type="entry name" value="Sec-metab_biosynth-thioest"/>
</dbReference>
<dbReference type="PANTHER" id="PTHR23131:SF0">
    <property type="entry name" value="ENDORIBONUCLEASE LACTB2"/>
    <property type="match status" value="1"/>
</dbReference>
<dbReference type="Pfam" id="PF17778">
    <property type="entry name" value="WHD_BLACT"/>
    <property type="match status" value="1"/>
</dbReference>
<keyword evidence="2" id="KW-0479">Metal-binding</keyword>
<dbReference type="PANTHER" id="PTHR23131">
    <property type="entry name" value="ENDORIBONUCLEASE LACTB2"/>
    <property type="match status" value="1"/>
</dbReference>
<dbReference type="Gene3D" id="3.60.15.10">
    <property type="entry name" value="Ribonuclease Z/Hydroxyacylglutathione hydrolase-like"/>
    <property type="match status" value="1"/>
</dbReference>
<dbReference type="GO" id="GO:0004521">
    <property type="term" value="F:RNA endonuclease activity"/>
    <property type="evidence" value="ECO:0007669"/>
    <property type="project" value="TreeGrafter"/>
</dbReference>
<dbReference type="InterPro" id="IPR001279">
    <property type="entry name" value="Metallo-B-lactamas"/>
</dbReference>
<gene>
    <name evidence="6" type="ORF">Bhyg_11979</name>
</gene>
<dbReference type="GO" id="GO:0003727">
    <property type="term" value="F:single-stranded RNA binding"/>
    <property type="evidence" value="ECO:0007669"/>
    <property type="project" value="TreeGrafter"/>
</dbReference>
<dbReference type="GO" id="GO:0031123">
    <property type="term" value="P:RNA 3'-end processing"/>
    <property type="evidence" value="ECO:0007669"/>
    <property type="project" value="UniProtKB-ARBA"/>
</dbReference>
<evidence type="ECO:0000259" key="5">
    <source>
        <dbReference type="SMART" id="SM00849"/>
    </source>
</evidence>
<proteinExistence type="inferred from homology"/>
<accession>A0A9Q0MYQ9</accession>
<dbReference type="CDD" id="cd07722">
    <property type="entry name" value="LACTB2-like_MBL-fold"/>
    <property type="match status" value="1"/>
</dbReference>
<dbReference type="InterPro" id="IPR036388">
    <property type="entry name" value="WH-like_DNA-bd_sf"/>
</dbReference>
<keyword evidence="3" id="KW-0378">Hydrolase</keyword>
<dbReference type="FunFam" id="3.60.15.10:FF:000041">
    <property type="entry name" value="Metallo-beta-lactamase domain protein"/>
    <property type="match status" value="1"/>
</dbReference>
<dbReference type="EMBL" id="WJQU01000003">
    <property type="protein sequence ID" value="KAJ6639237.1"/>
    <property type="molecule type" value="Genomic_DNA"/>
</dbReference>
<dbReference type="InterPro" id="IPR047921">
    <property type="entry name" value="LACTB2-like_MBL-fold"/>
</dbReference>
<dbReference type="SMART" id="SM00849">
    <property type="entry name" value="Lactamase_B"/>
    <property type="match status" value="1"/>
</dbReference>
<protein>
    <submittedName>
        <fullName evidence="6">Beta-lactamase-like protein 2 like</fullName>
    </submittedName>
</protein>
<dbReference type="FunFam" id="1.10.10.10:FF:000328">
    <property type="entry name" value="Lactamase beta 2"/>
    <property type="match status" value="1"/>
</dbReference>
<dbReference type="InterPro" id="IPR036866">
    <property type="entry name" value="RibonucZ/Hydroxyglut_hydro"/>
</dbReference>
<dbReference type="Gene3D" id="1.10.10.10">
    <property type="entry name" value="Winged helix-like DNA-binding domain superfamily/Winged helix DNA-binding domain"/>
    <property type="match status" value="1"/>
</dbReference>
<dbReference type="Pfam" id="PF00753">
    <property type="entry name" value="Lactamase_B"/>
    <property type="match status" value="1"/>
</dbReference>
<evidence type="ECO:0000256" key="4">
    <source>
        <dbReference type="ARBA" id="ARBA00022833"/>
    </source>
</evidence>
<dbReference type="GO" id="GO:0046872">
    <property type="term" value="F:metal ion binding"/>
    <property type="evidence" value="ECO:0007669"/>
    <property type="project" value="UniProtKB-KW"/>
</dbReference>
<dbReference type="GO" id="GO:0016787">
    <property type="term" value="F:hydrolase activity"/>
    <property type="evidence" value="ECO:0007669"/>
    <property type="project" value="UniProtKB-KW"/>
</dbReference>